<accession>A0A8J5SSR9</accession>
<reference evidence="1" key="2">
    <citation type="submission" date="2021-02" db="EMBL/GenBank/DDBJ databases">
        <authorList>
            <person name="Kimball J.A."/>
            <person name="Haas M.W."/>
            <person name="Macchietto M."/>
            <person name="Kono T."/>
            <person name="Duquette J."/>
            <person name="Shao M."/>
        </authorList>
    </citation>
    <scope>NUCLEOTIDE SEQUENCE</scope>
    <source>
        <tissue evidence="1">Fresh leaf tissue</tissue>
    </source>
</reference>
<gene>
    <name evidence="1" type="ORF">GUJ93_ZPchr0006g44246</name>
</gene>
<proteinExistence type="predicted"/>
<reference evidence="1" key="1">
    <citation type="journal article" date="2021" name="bioRxiv">
        <title>Whole Genome Assembly and Annotation of Northern Wild Rice, Zizania palustris L., Supports a Whole Genome Duplication in the Zizania Genus.</title>
        <authorList>
            <person name="Haas M."/>
            <person name="Kono T."/>
            <person name="Macchietto M."/>
            <person name="Millas R."/>
            <person name="McGilp L."/>
            <person name="Shao M."/>
            <person name="Duquette J."/>
            <person name="Hirsch C.N."/>
            <person name="Kimball J."/>
        </authorList>
    </citation>
    <scope>NUCLEOTIDE SEQUENCE</scope>
    <source>
        <tissue evidence="1">Fresh leaf tissue</tissue>
    </source>
</reference>
<keyword evidence="2" id="KW-1185">Reference proteome</keyword>
<comment type="caution">
    <text evidence="1">The sequence shown here is derived from an EMBL/GenBank/DDBJ whole genome shotgun (WGS) entry which is preliminary data.</text>
</comment>
<organism evidence="1 2">
    <name type="scientific">Zizania palustris</name>
    <name type="common">Northern wild rice</name>
    <dbReference type="NCBI Taxonomy" id="103762"/>
    <lineage>
        <taxon>Eukaryota</taxon>
        <taxon>Viridiplantae</taxon>
        <taxon>Streptophyta</taxon>
        <taxon>Embryophyta</taxon>
        <taxon>Tracheophyta</taxon>
        <taxon>Spermatophyta</taxon>
        <taxon>Magnoliopsida</taxon>
        <taxon>Liliopsida</taxon>
        <taxon>Poales</taxon>
        <taxon>Poaceae</taxon>
        <taxon>BOP clade</taxon>
        <taxon>Oryzoideae</taxon>
        <taxon>Oryzeae</taxon>
        <taxon>Zizaniinae</taxon>
        <taxon>Zizania</taxon>
    </lineage>
</organism>
<evidence type="ECO:0000313" key="2">
    <source>
        <dbReference type="Proteomes" id="UP000729402"/>
    </source>
</evidence>
<dbReference type="Proteomes" id="UP000729402">
    <property type="component" value="Unassembled WGS sequence"/>
</dbReference>
<evidence type="ECO:0000313" key="1">
    <source>
        <dbReference type="EMBL" id="KAG8072554.1"/>
    </source>
</evidence>
<name>A0A8J5SSR9_ZIZPA</name>
<dbReference type="AlphaFoldDB" id="A0A8J5SSR9"/>
<dbReference type="EMBL" id="JAAALK010000283">
    <property type="protein sequence ID" value="KAG8072554.1"/>
    <property type="molecule type" value="Genomic_DNA"/>
</dbReference>
<sequence>MRDRARMYAPVYPSMVPYVARIPACSLILPKRARARRSRSGVAARRSGITQPLGRSGGGLYAVGDAGRPVRRRALWPLA</sequence>
<protein>
    <submittedName>
        <fullName evidence="1">Uncharacterized protein</fullName>
    </submittedName>
</protein>